<sequence length="201" mass="23906">MPPWEHEEMGSVFTYLITKIKTISKEVTDDLQQLSKSTPCEFFWDILPREQRPPSGCDIESERDLIHFHQHFKGLAGLGPEFLYRILHMDRLSRRNIVCINTRGFWPGPFIGLRIGLSWDHKFPFIDPADRYEPQICEQLWSTLSPLEQPTVGWKKAWLLPHNEEDILEDSMDLNRDPEADWEWSYALWDERRLKEWEAPL</sequence>
<feature type="non-terminal residue" evidence="1">
    <location>
        <position position="1"/>
    </location>
</feature>
<evidence type="ECO:0000313" key="2">
    <source>
        <dbReference type="Proteomes" id="UP000235023"/>
    </source>
</evidence>
<dbReference type="Proteomes" id="UP000235023">
    <property type="component" value="Unassembled WGS sequence"/>
</dbReference>
<dbReference type="AlphaFoldDB" id="A0A2J5HQD6"/>
<dbReference type="EMBL" id="KZ559560">
    <property type="protein sequence ID" value="PLN79464.1"/>
    <property type="molecule type" value="Genomic_DNA"/>
</dbReference>
<gene>
    <name evidence="1" type="ORF">BDW42DRAFT_172872</name>
</gene>
<name>A0A2J5HQD6_9EURO</name>
<reference evidence="2" key="1">
    <citation type="submission" date="2017-12" db="EMBL/GenBank/DDBJ databases">
        <authorList>
            <consortium name="DOE Joint Genome Institute"/>
            <person name="Mondo S.J."/>
            <person name="Kjaerbolling I."/>
            <person name="Vesth T.C."/>
            <person name="Frisvad J.C."/>
            <person name="Nybo J.L."/>
            <person name="Theobald S."/>
            <person name="Kuo A."/>
            <person name="Bowyer P."/>
            <person name="Matsuda Y."/>
            <person name="Lyhne E.K."/>
            <person name="Kogle M.E."/>
            <person name="Clum A."/>
            <person name="Lipzen A."/>
            <person name="Salamov A."/>
            <person name="Ngan C.Y."/>
            <person name="Daum C."/>
            <person name="Chiniquy J."/>
            <person name="Barry K."/>
            <person name="LaButti K."/>
            <person name="Haridas S."/>
            <person name="Simmons B.A."/>
            <person name="Magnuson J.K."/>
            <person name="Mortensen U.H."/>
            <person name="Larsen T.O."/>
            <person name="Grigoriev I.V."/>
            <person name="Baker S.E."/>
            <person name="Andersen M.R."/>
            <person name="Nordberg H.P."/>
            <person name="Cantor M.N."/>
            <person name="Hua S.X."/>
        </authorList>
    </citation>
    <scope>NUCLEOTIDE SEQUENCE [LARGE SCALE GENOMIC DNA]</scope>
    <source>
        <strain evidence="2">IBT 19404</strain>
    </source>
</reference>
<keyword evidence="2" id="KW-1185">Reference proteome</keyword>
<dbReference type="OrthoDB" id="5427059at2759"/>
<organism evidence="1 2">
    <name type="scientific">Aspergillus taichungensis</name>
    <dbReference type="NCBI Taxonomy" id="482145"/>
    <lineage>
        <taxon>Eukaryota</taxon>
        <taxon>Fungi</taxon>
        <taxon>Dikarya</taxon>
        <taxon>Ascomycota</taxon>
        <taxon>Pezizomycotina</taxon>
        <taxon>Eurotiomycetes</taxon>
        <taxon>Eurotiomycetidae</taxon>
        <taxon>Eurotiales</taxon>
        <taxon>Aspergillaceae</taxon>
        <taxon>Aspergillus</taxon>
        <taxon>Aspergillus subgen. Circumdati</taxon>
    </lineage>
</organism>
<accession>A0A2J5HQD6</accession>
<protein>
    <submittedName>
        <fullName evidence="1">Uncharacterized protein</fullName>
    </submittedName>
</protein>
<proteinExistence type="predicted"/>
<evidence type="ECO:0000313" key="1">
    <source>
        <dbReference type="EMBL" id="PLN79464.1"/>
    </source>
</evidence>